<organism evidence="2">
    <name type="scientific">viral metagenome</name>
    <dbReference type="NCBI Taxonomy" id="1070528"/>
    <lineage>
        <taxon>unclassified sequences</taxon>
        <taxon>metagenomes</taxon>
        <taxon>organismal metagenomes</taxon>
    </lineage>
</organism>
<name>A0A6C0HKQ0_9ZZZZ</name>
<sequence length="206" mass="23917">MSLIYFFILFFKFNRQLDTHTFMPPYKKKQTYININIDEQQCNKLIKSLDNFFENDINQNCITASSTLSNSLVTVVNTTDTNKTQASDIAHNVLNGTSATLTNTKISSLHETYMKPEYNIIFSHTEIRSKIENLNEDEMSEVFRIIKNGTDKYTINKNGIFINLNSLKFVTIKALSNFLLFCESNRKLINDDEKARELYKHIVNND</sequence>
<dbReference type="InterPro" id="IPR038336">
    <property type="entry name" value="NET_sf"/>
</dbReference>
<reference evidence="2" key="1">
    <citation type="journal article" date="2020" name="Nature">
        <title>Giant virus diversity and host interactions through global metagenomics.</title>
        <authorList>
            <person name="Schulz F."/>
            <person name="Roux S."/>
            <person name="Paez-Espino D."/>
            <person name="Jungbluth S."/>
            <person name="Walsh D.A."/>
            <person name="Denef V.J."/>
            <person name="McMahon K.D."/>
            <person name="Konstantinidis K.T."/>
            <person name="Eloe-Fadrosh E.A."/>
            <person name="Kyrpides N.C."/>
            <person name="Woyke T."/>
        </authorList>
    </citation>
    <scope>NUCLEOTIDE SEQUENCE</scope>
    <source>
        <strain evidence="2">GVMAG-M-3300023184-13</strain>
    </source>
</reference>
<proteinExistence type="predicted"/>
<accession>A0A6C0HKQ0</accession>
<dbReference type="EMBL" id="MN739979">
    <property type="protein sequence ID" value="QHT81241.1"/>
    <property type="molecule type" value="Genomic_DNA"/>
</dbReference>
<dbReference type="InterPro" id="IPR027353">
    <property type="entry name" value="NET_dom"/>
</dbReference>
<dbReference type="AlphaFoldDB" id="A0A6C0HKQ0"/>
<evidence type="ECO:0000259" key="1">
    <source>
        <dbReference type="Pfam" id="PF17035"/>
    </source>
</evidence>
<dbReference type="Pfam" id="PF17035">
    <property type="entry name" value="BET"/>
    <property type="match status" value="1"/>
</dbReference>
<dbReference type="Gene3D" id="1.20.1270.220">
    <property type="match status" value="1"/>
</dbReference>
<feature type="domain" description="NET" evidence="1">
    <location>
        <begin position="126"/>
        <end position="179"/>
    </location>
</feature>
<evidence type="ECO:0000313" key="2">
    <source>
        <dbReference type="EMBL" id="QHT81241.1"/>
    </source>
</evidence>
<protein>
    <recommendedName>
        <fullName evidence="1">NET domain-containing protein</fullName>
    </recommendedName>
</protein>